<keyword evidence="3 5" id="KW-1133">Transmembrane helix</keyword>
<proteinExistence type="predicted"/>
<feature type="transmembrane region" description="Helical" evidence="5">
    <location>
        <begin position="190"/>
        <end position="211"/>
    </location>
</feature>
<comment type="subcellular location">
    <subcellularLocation>
        <location evidence="1">Membrane</location>
        <topology evidence="1">Multi-pass membrane protein</topology>
    </subcellularLocation>
</comment>
<dbReference type="InterPro" id="IPR001046">
    <property type="entry name" value="NRAMP_fam"/>
</dbReference>
<evidence type="ECO:0000256" key="2">
    <source>
        <dbReference type="ARBA" id="ARBA00022692"/>
    </source>
</evidence>
<accession>A0A9P7FWR6</accession>
<evidence type="ECO:0000256" key="5">
    <source>
        <dbReference type="SAM" id="Phobius"/>
    </source>
</evidence>
<evidence type="ECO:0000313" key="6">
    <source>
        <dbReference type="EMBL" id="KAG5636502.1"/>
    </source>
</evidence>
<feature type="transmembrane region" description="Helical" evidence="5">
    <location>
        <begin position="104"/>
        <end position="122"/>
    </location>
</feature>
<dbReference type="Pfam" id="PF01566">
    <property type="entry name" value="Nramp"/>
    <property type="match status" value="1"/>
</dbReference>
<feature type="non-terminal residue" evidence="6">
    <location>
        <position position="1"/>
    </location>
</feature>
<evidence type="ECO:0000256" key="4">
    <source>
        <dbReference type="ARBA" id="ARBA00023136"/>
    </source>
</evidence>
<dbReference type="PANTHER" id="PTHR11706">
    <property type="entry name" value="SOLUTE CARRIER PROTEIN FAMILY 11 MEMBER"/>
    <property type="match status" value="1"/>
</dbReference>
<reference evidence="6" key="2">
    <citation type="submission" date="2021-10" db="EMBL/GenBank/DDBJ databases">
        <title>Phylogenomics reveals ancestral predisposition of the termite-cultivated fungus Termitomyces towards a domesticated lifestyle.</title>
        <authorList>
            <person name="Auxier B."/>
            <person name="Grum-Grzhimaylo A."/>
            <person name="Cardenas M.E."/>
            <person name="Lodge J.D."/>
            <person name="Laessoe T."/>
            <person name="Pedersen O."/>
            <person name="Smith M.E."/>
            <person name="Kuyper T.W."/>
            <person name="Franco-Molano E.A."/>
            <person name="Baroni T.J."/>
            <person name="Aanen D.K."/>
        </authorList>
    </citation>
    <scope>NUCLEOTIDE SEQUENCE</scope>
    <source>
        <strain evidence="6">D49</strain>
    </source>
</reference>
<reference evidence="6" key="1">
    <citation type="submission" date="2021-02" db="EMBL/GenBank/DDBJ databases">
        <authorList>
            <person name="Nieuwenhuis M."/>
            <person name="Van De Peppel L.J.J."/>
        </authorList>
    </citation>
    <scope>NUCLEOTIDE SEQUENCE</scope>
    <source>
        <strain evidence="6">D49</strain>
    </source>
</reference>
<dbReference type="GO" id="GO:0015086">
    <property type="term" value="F:cadmium ion transmembrane transporter activity"/>
    <property type="evidence" value="ECO:0007669"/>
    <property type="project" value="TreeGrafter"/>
</dbReference>
<evidence type="ECO:0000256" key="1">
    <source>
        <dbReference type="ARBA" id="ARBA00004141"/>
    </source>
</evidence>
<comment type="caution">
    <text evidence="6">The sequence shown here is derived from an EMBL/GenBank/DDBJ whole genome shotgun (WGS) entry which is preliminary data.</text>
</comment>
<dbReference type="AlphaFoldDB" id="A0A9P7FWR6"/>
<dbReference type="GO" id="GO:0034755">
    <property type="term" value="P:iron ion transmembrane transport"/>
    <property type="evidence" value="ECO:0007669"/>
    <property type="project" value="TreeGrafter"/>
</dbReference>
<keyword evidence="4 5" id="KW-0472">Membrane</keyword>
<evidence type="ECO:0000256" key="3">
    <source>
        <dbReference type="ARBA" id="ARBA00022989"/>
    </source>
</evidence>
<dbReference type="GO" id="GO:0005384">
    <property type="term" value="F:manganese ion transmembrane transporter activity"/>
    <property type="evidence" value="ECO:0007669"/>
    <property type="project" value="TreeGrafter"/>
</dbReference>
<keyword evidence="2 5" id="KW-0812">Transmembrane</keyword>
<dbReference type="GO" id="GO:0030026">
    <property type="term" value="P:intracellular manganese ion homeostasis"/>
    <property type="evidence" value="ECO:0007669"/>
    <property type="project" value="TreeGrafter"/>
</dbReference>
<dbReference type="PRINTS" id="PR00447">
    <property type="entry name" value="NATRESASSCMP"/>
</dbReference>
<protein>
    <submittedName>
        <fullName evidence="6">Uncharacterized protein</fullName>
    </submittedName>
</protein>
<dbReference type="Proteomes" id="UP000717328">
    <property type="component" value="Unassembled WGS sequence"/>
</dbReference>
<sequence>ACDSILILASAVFFYGAGKTHSGDPASLFDAYNLIRDIVGQGTSLPHENQGLDTNVTPQPGAATLFAVALLAAGQSSSIIATVAGQAVSEGFLHWRVSPAMRRIVTRLIAMIPAMVVAIAVGRSGIDSLLVVSQVVLSIVLPFITVPLVYLTSSKAIMSVRVPGPGARQGEGEVEMEAGETVVDFSSGRVATACGGVICVVIVAANIYALATINQSY</sequence>
<dbReference type="PANTHER" id="PTHR11706:SF101">
    <property type="entry name" value="MANGANESE TRANSPORTER SMF1"/>
    <property type="match status" value="1"/>
</dbReference>
<feature type="transmembrane region" description="Helical" evidence="5">
    <location>
        <begin position="62"/>
        <end position="84"/>
    </location>
</feature>
<name>A0A9P7FWR6_9AGAR</name>
<dbReference type="EMBL" id="JABCKI010005924">
    <property type="protein sequence ID" value="KAG5636502.1"/>
    <property type="molecule type" value="Genomic_DNA"/>
</dbReference>
<evidence type="ECO:0000313" key="7">
    <source>
        <dbReference type="Proteomes" id="UP000717328"/>
    </source>
</evidence>
<dbReference type="OrthoDB" id="409173at2759"/>
<gene>
    <name evidence="6" type="ORF">H0H81_007812</name>
</gene>
<organism evidence="6 7">
    <name type="scientific">Sphagnurus paluster</name>
    <dbReference type="NCBI Taxonomy" id="117069"/>
    <lineage>
        <taxon>Eukaryota</taxon>
        <taxon>Fungi</taxon>
        <taxon>Dikarya</taxon>
        <taxon>Basidiomycota</taxon>
        <taxon>Agaricomycotina</taxon>
        <taxon>Agaricomycetes</taxon>
        <taxon>Agaricomycetidae</taxon>
        <taxon>Agaricales</taxon>
        <taxon>Tricholomatineae</taxon>
        <taxon>Lyophyllaceae</taxon>
        <taxon>Sphagnurus</taxon>
    </lineage>
</organism>
<dbReference type="GO" id="GO:0005886">
    <property type="term" value="C:plasma membrane"/>
    <property type="evidence" value="ECO:0007669"/>
    <property type="project" value="TreeGrafter"/>
</dbReference>
<feature type="transmembrane region" description="Helical" evidence="5">
    <location>
        <begin position="128"/>
        <end position="151"/>
    </location>
</feature>
<keyword evidence="7" id="KW-1185">Reference proteome</keyword>